<keyword evidence="2" id="KW-1185">Reference proteome</keyword>
<reference evidence="1 2" key="1">
    <citation type="submission" date="2019-06" db="EMBL/GenBank/DDBJ databases">
        <title>Saccharibacillus brassicae sp. nov., an endophytic bacterium isolated from Chinese cabbage seeds (Brassica pekinensis).</title>
        <authorList>
            <person name="Jiang L."/>
            <person name="Lee J."/>
            <person name="Kim S.W."/>
        </authorList>
    </citation>
    <scope>NUCLEOTIDE SEQUENCE [LARGE SCALE GENOMIC DNA]</scope>
    <source>
        <strain evidence="2">KCTC 43072 / ATSA2</strain>
    </source>
</reference>
<proteinExistence type="predicted"/>
<dbReference type="KEGG" id="saca:FFV09_14740"/>
<name>A0A4Y6UZZ0_SACBS</name>
<gene>
    <name evidence="1" type="ORF">FFV09_14740</name>
</gene>
<protein>
    <submittedName>
        <fullName evidence="1">DUF4003 family protein</fullName>
    </submittedName>
</protein>
<dbReference type="InterPro" id="IPR025062">
    <property type="entry name" value="DUF4003"/>
</dbReference>
<dbReference type="OrthoDB" id="1778393at2"/>
<dbReference type="AlphaFoldDB" id="A0A4Y6UZZ0"/>
<accession>A0A4Y6UZZ0</accession>
<evidence type="ECO:0000313" key="1">
    <source>
        <dbReference type="EMBL" id="QDH21986.1"/>
    </source>
</evidence>
<organism evidence="1 2">
    <name type="scientific">Saccharibacillus brassicae</name>
    <dbReference type="NCBI Taxonomy" id="2583377"/>
    <lineage>
        <taxon>Bacteria</taxon>
        <taxon>Bacillati</taxon>
        <taxon>Bacillota</taxon>
        <taxon>Bacilli</taxon>
        <taxon>Bacillales</taxon>
        <taxon>Paenibacillaceae</taxon>
        <taxon>Saccharibacillus</taxon>
    </lineage>
</organism>
<evidence type="ECO:0000313" key="2">
    <source>
        <dbReference type="Proteomes" id="UP000316968"/>
    </source>
</evidence>
<dbReference type="Pfam" id="PF13170">
    <property type="entry name" value="DUF4003"/>
    <property type="match status" value="1"/>
</dbReference>
<dbReference type="EMBL" id="CP041217">
    <property type="protein sequence ID" value="QDH21986.1"/>
    <property type="molecule type" value="Genomic_DNA"/>
</dbReference>
<dbReference type="Proteomes" id="UP000316968">
    <property type="component" value="Chromosome"/>
</dbReference>
<sequence>MVHFGQENISENPLNLRGAAMNPTDLNRLQLLVSNTHSIKKEFPWQHASLMRLAALLYAVEDREADLSSIRTCHESIKQSTGALSMFRGSLSFGLSAMLSLNGDPPGALSDTLGAYEEMKAYSFKPSDYLVVAAYELAGGAQPGRRTEIVRRALFFYDGMKKNHPYLTSHDDYIFAVMLGLSELEPEPALVRMEQIYAQLKPDYHATNSLQALSQVLVLGDADAAALDRLAELRSTLRERKLRMDKTYTLPSLGLLALLPTEVRLIADAIEQADAYLREQKGFGGWHVQEQERLLLSSAVVISRSVNEAARQLSSPTLAAVLTNLIAAQQATMLASLTAITVVNSSSN</sequence>